<evidence type="ECO:0000313" key="14">
    <source>
        <dbReference type="Proteomes" id="UP000719412"/>
    </source>
</evidence>
<dbReference type="AlphaFoldDB" id="A0A8J6HVB1"/>
<evidence type="ECO:0000256" key="8">
    <source>
        <dbReference type="ARBA" id="ARBA00023929"/>
    </source>
</evidence>
<evidence type="ECO:0000256" key="10">
    <source>
        <dbReference type="ARBA" id="ARBA00023970"/>
    </source>
</evidence>
<dbReference type="Proteomes" id="UP000719412">
    <property type="component" value="Unassembled WGS sequence"/>
</dbReference>
<dbReference type="FunFam" id="3.40.50.1580:FF:000004">
    <property type="entry name" value="Purine nucleoside phosphorylase"/>
    <property type="match status" value="1"/>
</dbReference>
<dbReference type="UniPathway" id="UPA00606"/>
<evidence type="ECO:0000256" key="3">
    <source>
        <dbReference type="ARBA" id="ARBA00011886"/>
    </source>
</evidence>
<dbReference type="NCBIfam" id="TIGR01700">
    <property type="entry name" value="PNPH"/>
    <property type="match status" value="1"/>
</dbReference>
<comment type="catalytic activity">
    <reaction evidence="10">
        <text>guanosine + phosphate = alpha-D-ribose 1-phosphate + guanine</text>
        <dbReference type="Rhea" id="RHEA:13233"/>
        <dbReference type="ChEBI" id="CHEBI:16235"/>
        <dbReference type="ChEBI" id="CHEBI:16750"/>
        <dbReference type="ChEBI" id="CHEBI:43474"/>
        <dbReference type="ChEBI" id="CHEBI:57720"/>
        <dbReference type="EC" id="2.4.2.1"/>
    </reaction>
</comment>
<dbReference type="Pfam" id="PF01048">
    <property type="entry name" value="PNP_UDP_1"/>
    <property type="match status" value="1"/>
</dbReference>
<dbReference type="Gene3D" id="3.40.50.1580">
    <property type="entry name" value="Nucleoside phosphorylase domain"/>
    <property type="match status" value="1"/>
</dbReference>
<feature type="domain" description="Nucleoside phosphorylase" evidence="12">
    <location>
        <begin position="37"/>
        <end position="288"/>
    </location>
</feature>
<evidence type="ECO:0000256" key="9">
    <source>
        <dbReference type="ARBA" id="ARBA00023950"/>
    </source>
</evidence>
<keyword evidence="6 11" id="KW-0808">Transferase</keyword>
<accession>A0A8J6HVB1</accession>
<reference evidence="13" key="1">
    <citation type="journal article" date="2020" name="J Insects Food Feed">
        <title>The yellow mealworm (Tenebrio molitor) genome: a resource for the emerging insects as food and feed industry.</title>
        <authorList>
            <person name="Eriksson T."/>
            <person name="Andere A."/>
            <person name="Kelstrup H."/>
            <person name="Emery V."/>
            <person name="Picard C."/>
        </authorList>
    </citation>
    <scope>NUCLEOTIDE SEQUENCE</scope>
    <source>
        <strain evidence="13">Stoneville</strain>
        <tissue evidence="13">Whole head</tissue>
    </source>
</reference>
<gene>
    <name evidence="13" type="ORF">GEV33_001287</name>
</gene>
<comment type="catalytic activity">
    <reaction evidence="9">
        <text>2'-deoxyinosine + phosphate = 2-deoxy-alpha-D-ribose 1-phosphate + hypoxanthine</text>
        <dbReference type="Rhea" id="RHEA:27750"/>
        <dbReference type="ChEBI" id="CHEBI:17368"/>
        <dbReference type="ChEBI" id="CHEBI:28997"/>
        <dbReference type="ChEBI" id="CHEBI:43474"/>
        <dbReference type="ChEBI" id="CHEBI:57259"/>
        <dbReference type="EC" id="2.4.2.1"/>
    </reaction>
</comment>
<proteinExistence type="inferred from homology"/>
<name>A0A8J6HVB1_TENMO</name>
<keyword evidence="14" id="KW-1185">Reference proteome</keyword>
<evidence type="ECO:0000256" key="11">
    <source>
        <dbReference type="PIRNR" id="PIRNR000477"/>
    </source>
</evidence>
<keyword evidence="5 11" id="KW-0328">Glycosyltransferase</keyword>
<dbReference type="InterPro" id="IPR011270">
    <property type="entry name" value="Pur_Nuc_Pase_Ino/Guo-sp"/>
</dbReference>
<comment type="function">
    <text evidence="11">The purine nucleoside phosphorylases catalyze the phosphorolytic breakdown of the N-glycosidic bond in the beta-(deoxy)ribonucleoside molecules, with the formation of the corresponding free purine bases and pentose-1-phosphate.</text>
</comment>
<comment type="catalytic activity">
    <reaction evidence="7">
        <text>inosine + phosphate = alpha-D-ribose 1-phosphate + hypoxanthine</text>
        <dbReference type="Rhea" id="RHEA:27646"/>
        <dbReference type="ChEBI" id="CHEBI:17368"/>
        <dbReference type="ChEBI" id="CHEBI:17596"/>
        <dbReference type="ChEBI" id="CHEBI:43474"/>
        <dbReference type="ChEBI" id="CHEBI:57720"/>
        <dbReference type="EC" id="2.4.2.1"/>
    </reaction>
</comment>
<comment type="caution">
    <text evidence="13">The sequence shown here is derived from an EMBL/GenBank/DDBJ whole genome shotgun (WGS) entry which is preliminary data.</text>
</comment>
<dbReference type="EC" id="2.4.2.1" evidence="3 11"/>
<comment type="catalytic activity">
    <reaction evidence="8">
        <text>2'-deoxyguanosine + phosphate = 2-deoxy-alpha-D-ribose 1-phosphate + guanine</text>
        <dbReference type="Rhea" id="RHEA:27738"/>
        <dbReference type="ChEBI" id="CHEBI:16235"/>
        <dbReference type="ChEBI" id="CHEBI:17172"/>
        <dbReference type="ChEBI" id="CHEBI:43474"/>
        <dbReference type="ChEBI" id="CHEBI:57259"/>
        <dbReference type="EC" id="2.4.2.1"/>
    </reaction>
</comment>
<dbReference type="SUPFAM" id="SSF53167">
    <property type="entry name" value="Purine and uridine phosphorylases"/>
    <property type="match status" value="1"/>
</dbReference>
<sequence length="297" mass="32737">MCDNCGRNSAENHPFSYENVEKLTKYLKERVSIVPQIGIICGTGLGVVTKLLTDSTIFDYKDIPDFPVSTVPGHHGRLLFGRIGSTPVVVIQGRFYFYEGNPLWKCTLPVRVMKLLGVSTLIMSNAAGAINSSYNVGDIMLVRDHINLLTFGGNNPLRGPNDDKFGPRFGTMNDAYDRRILVEAKGVVKSLGMSGVQEGVYACIGGPSFETVAELRALRKLGADAVGMSTVHEVVVARHCGLKCFAFCLITNKCSMEYDSKEKQDHEEHLMVGKQREDDLKNFVEKLVLRLTEGNLA</sequence>
<evidence type="ECO:0000256" key="2">
    <source>
        <dbReference type="ARBA" id="ARBA00006751"/>
    </source>
</evidence>
<organism evidence="13 14">
    <name type="scientific">Tenebrio molitor</name>
    <name type="common">Yellow mealworm beetle</name>
    <dbReference type="NCBI Taxonomy" id="7067"/>
    <lineage>
        <taxon>Eukaryota</taxon>
        <taxon>Metazoa</taxon>
        <taxon>Ecdysozoa</taxon>
        <taxon>Arthropoda</taxon>
        <taxon>Hexapoda</taxon>
        <taxon>Insecta</taxon>
        <taxon>Pterygota</taxon>
        <taxon>Neoptera</taxon>
        <taxon>Endopterygota</taxon>
        <taxon>Coleoptera</taxon>
        <taxon>Polyphaga</taxon>
        <taxon>Cucujiformia</taxon>
        <taxon>Tenebrionidae</taxon>
        <taxon>Tenebrio</taxon>
    </lineage>
</organism>
<dbReference type="NCBIfam" id="TIGR01697">
    <property type="entry name" value="PNPH-PUNA-XAPA"/>
    <property type="match status" value="1"/>
</dbReference>
<dbReference type="GO" id="GO:0004731">
    <property type="term" value="F:purine-nucleoside phosphorylase activity"/>
    <property type="evidence" value="ECO:0007669"/>
    <property type="project" value="UniProtKB-EC"/>
</dbReference>
<dbReference type="EMBL" id="JABDTM020007549">
    <property type="protein sequence ID" value="KAH0821504.1"/>
    <property type="molecule type" value="Genomic_DNA"/>
</dbReference>
<dbReference type="PANTHER" id="PTHR11904">
    <property type="entry name" value="METHYLTHIOADENOSINE/PURINE NUCLEOSIDE PHOSPHORYLASE"/>
    <property type="match status" value="1"/>
</dbReference>
<dbReference type="PIRSF" id="PIRSF000477">
    <property type="entry name" value="PurNPase"/>
    <property type="match status" value="1"/>
</dbReference>
<evidence type="ECO:0000256" key="5">
    <source>
        <dbReference type="ARBA" id="ARBA00022676"/>
    </source>
</evidence>
<reference evidence="13" key="2">
    <citation type="submission" date="2021-08" db="EMBL/GenBank/DDBJ databases">
        <authorList>
            <person name="Eriksson T."/>
        </authorList>
    </citation>
    <scope>NUCLEOTIDE SEQUENCE</scope>
    <source>
        <strain evidence="13">Stoneville</strain>
        <tissue evidence="13">Whole head</tissue>
    </source>
</reference>
<dbReference type="InterPro" id="IPR000845">
    <property type="entry name" value="Nucleoside_phosphorylase_d"/>
</dbReference>
<evidence type="ECO:0000256" key="6">
    <source>
        <dbReference type="ARBA" id="ARBA00022679"/>
    </source>
</evidence>
<evidence type="ECO:0000313" key="13">
    <source>
        <dbReference type="EMBL" id="KAH0821504.1"/>
    </source>
</evidence>
<dbReference type="NCBIfam" id="NF006054">
    <property type="entry name" value="PRK08202.1"/>
    <property type="match status" value="1"/>
</dbReference>
<dbReference type="CDD" id="cd09009">
    <property type="entry name" value="PNP-EcPNPII_like"/>
    <property type="match status" value="1"/>
</dbReference>
<dbReference type="InterPro" id="IPR011268">
    <property type="entry name" value="Purine_phosphorylase"/>
</dbReference>
<dbReference type="InterPro" id="IPR035994">
    <property type="entry name" value="Nucleoside_phosphorylase_sf"/>
</dbReference>
<dbReference type="GO" id="GO:0005737">
    <property type="term" value="C:cytoplasm"/>
    <property type="evidence" value="ECO:0007669"/>
    <property type="project" value="TreeGrafter"/>
</dbReference>
<evidence type="ECO:0000256" key="1">
    <source>
        <dbReference type="ARBA" id="ARBA00005058"/>
    </source>
</evidence>
<evidence type="ECO:0000256" key="4">
    <source>
        <dbReference type="ARBA" id="ARBA00013834"/>
    </source>
</evidence>
<dbReference type="PANTHER" id="PTHR11904:SF9">
    <property type="entry name" value="PURINE NUCLEOSIDE PHOSPHORYLASE-RELATED"/>
    <property type="match status" value="1"/>
</dbReference>
<dbReference type="GO" id="GO:0009116">
    <property type="term" value="P:nucleoside metabolic process"/>
    <property type="evidence" value="ECO:0007669"/>
    <property type="project" value="InterPro"/>
</dbReference>
<protein>
    <recommendedName>
        <fullName evidence="4 11">Purine nucleoside phosphorylase</fullName>
        <ecNumber evidence="3 11">2.4.2.1</ecNumber>
    </recommendedName>
    <alternativeName>
        <fullName evidence="11">Inosine-guanosine phosphorylase</fullName>
    </alternativeName>
</protein>
<evidence type="ECO:0000256" key="7">
    <source>
        <dbReference type="ARBA" id="ARBA00023918"/>
    </source>
</evidence>
<comment type="similarity">
    <text evidence="2 11">Belongs to the PNP/MTAP phosphorylase family.</text>
</comment>
<comment type="pathway">
    <text evidence="1 11">Purine metabolism; purine nucleoside salvage.</text>
</comment>
<evidence type="ECO:0000259" key="12">
    <source>
        <dbReference type="Pfam" id="PF01048"/>
    </source>
</evidence>